<dbReference type="Proteomes" id="UP000403266">
    <property type="component" value="Unassembled WGS sequence"/>
</dbReference>
<reference evidence="1 2" key="1">
    <citation type="journal article" date="2019" name="Syst. Appl. Microbiol.">
        <title>Microvirga tunisiensis sp. nov., a root nodule symbiotic bacterium isolated from Lupinus micranthus and L. luteus grown in Northern Tunisia.</title>
        <authorList>
            <person name="Msaddak A."/>
            <person name="Rejili M."/>
            <person name="Duran D."/>
            <person name="Mars M."/>
            <person name="Palacios J.M."/>
            <person name="Ruiz-Argueso T."/>
            <person name="Rey L."/>
            <person name="Imperial J."/>
        </authorList>
    </citation>
    <scope>NUCLEOTIDE SEQUENCE [LARGE SCALE GENOMIC DNA]</scope>
    <source>
        <strain evidence="1 2">Lmie10</strain>
    </source>
</reference>
<proteinExistence type="predicted"/>
<accession>A0A5N7MVQ7</accession>
<protein>
    <submittedName>
        <fullName evidence="1">Uncharacterized protein</fullName>
    </submittedName>
</protein>
<keyword evidence="2" id="KW-1185">Reference proteome</keyword>
<name>A0A5N7MVQ7_9HYPH</name>
<dbReference type="AlphaFoldDB" id="A0A5N7MVQ7"/>
<sequence>MRLVILLLGLLGGLVLVGMLVAPYQPGLRGWYLQNACPYLDQFSQDICAAARREAGQGGTQPSTSGEPKR</sequence>
<evidence type="ECO:0000313" key="1">
    <source>
        <dbReference type="EMBL" id="MPR30760.1"/>
    </source>
</evidence>
<dbReference type="EMBL" id="VOSK01000440">
    <property type="protein sequence ID" value="MPR30760.1"/>
    <property type="molecule type" value="Genomic_DNA"/>
</dbReference>
<gene>
    <name evidence="1" type="ORF">FS320_38780</name>
</gene>
<comment type="caution">
    <text evidence="1">The sequence shown here is derived from an EMBL/GenBank/DDBJ whole genome shotgun (WGS) entry which is preliminary data.</text>
</comment>
<organism evidence="1 2">
    <name type="scientific">Microvirga tunisiensis</name>
    <dbReference type="NCBI Taxonomy" id="2108360"/>
    <lineage>
        <taxon>Bacteria</taxon>
        <taxon>Pseudomonadati</taxon>
        <taxon>Pseudomonadota</taxon>
        <taxon>Alphaproteobacteria</taxon>
        <taxon>Hyphomicrobiales</taxon>
        <taxon>Methylobacteriaceae</taxon>
        <taxon>Microvirga</taxon>
    </lineage>
</organism>
<evidence type="ECO:0000313" key="2">
    <source>
        <dbReference type="Proteomes" id="UP000403266"/>
    </source>
</evidence>